<reference evidence="1 2" key="1">
    <citation type="journal article" date="2015" name="Front. Microbiol.">
        <title>Genome sequence of the plant growth promoting endophytic yeast Rhodotorula graminis WP1.</title>
        <authorList>
            <person name="Firrincieli A."/>
            <person name="Otillar R."/>
            <person name="Salamov A."/>
            <person name="Schmutz J."/>
            <person name="Khan Z."/>
            <person name="Redman R.S."/>
            <person name="Fleck N.D."/>
            <person name="Lindquist E."/>
            <person name="Grigoriev I.V."/>
            <person name="Doty S.L."/>
        </authorList>
    </citation>
    <scope>NUCLEOTIDE SEQUENCE [LARGE SCALE GENOMIC DNA]</scope>
    <source>
        <strain evidence="1 2">WP1</strain>
    </source>
</reference>
<gene>
    <name evidence="1" type="ORF">RHOBADRAFT_56626</name>
</gene>
<protein>
    <submittedName>
        <fullName evidence="1">Uncharacterized protein</fullName>
    </submittedName>
</protein>
<dbReference type="Proteomes" id="UP000053890">
    <property type="component" value="Unassembled WGS sequence"/>
</dbReference>
<proteinExistence type="predicted"/>
<keyword evidence="2" id="KW-1185">Reference proteome</keyword>
<accession>A0A0P9EDK5</accession>
<dbReference type="EMBL" id="KQ474094">
    <property type="protein sequence ID" value="KPV71434.1"/>
    <property type="molecule type" value="Genomic_DNA"/>
</dbReference>
<dbReference type="RefSeq" id="XP_018267483.1">
    <property type="nucleotide sequence ID" value="XM_018418437.1"/>
</dbReference>
<name>A0A0P9EDK5_RHOGW</name>
<dbReference type="OrthoDB" id="2534623at2759"/>
<evidence type="ECO:0000313" key="2">
    <source>
        <dbReference type="Proteomes" id="UP000053890"/>
    </source>
</evidence>
<dbReference type="AlphaFoldDB" id="A0A0P9EDK5"/>
<sequence>MPTLELEAWPPVGATYAHWPDLLLATQLSALRRGYGHIVPAWGGAQSKSLKITIGCRPTWDQQPRRELALVAVQRGTQDLGGAWTVTEAPVEKYSEPTASRFQTPQLEKVQAGDVFTTANELDSLEGALRATARQDGRFLVSEVGRKTLPHGETTRTLALACVLQPSQCAFHVLFRELENRHWQCVKVEGAHSCTPTATSTAPQDLVSRMKLFATIELQDGLQDSVFGTRPRARPLSVVEKQLGAFPVEPLLAP</sequence>
<evidence type="ECO:0000313" key="1">
    <source>
        <dbReference type="EMBL" id="KPV71434.1"/>
    </source>
</evidence>
<organism evidence="1 2">
    <name type="scientific">Rhodotorula graminis (strain WP1)</name>
    <dbReference type="NCBI Taxonomy" id="578459"/>
    <lineage>
        <taxon>Eukaryota</taxon>
        <taxon>Fungi</taxon>
        <taxon>Dikarya</taxon>
        <taxon>Basidiomycota</taxon>
        <taxon>Pucciniomycotina</taxon>
        <taxon>Microbotryomycetes</taxon>
        <taxon>Sporidiobolales</taxon>
        <taxon>Sporidiobolaceae</taxon>
        <taxon>Rhodotorula</taxon>
    </lineage>
</organism>
<dbReference type="GeneID" id="28978884"/>